<reference evidence="2 3" key="1">
    <citation type="submission" date="2023-07" db="EMBL/GenBank/DDBJ databases">
        <title>Genomic Encyclopedia of Type Strains, Phase IV (KMG-IV): sequencing the most valuable type-strain genomes for metagenomic binning, comparative biology and taxonomic classification.</title>
        <authorList>
            <person name="Goeker M."/>
        </authorList>
    </citation>
    <scope>NUCLEOTIDE SEQUENCE [LARGE SCALE GENOMIC DNA]</scope>
    <source>
        <strain evidence="2 3">B1-1</strain>
    </source>
</reference>
<feature type="signal peptide" evidence="1">
    <location>
        <begin position="1"/>
        <end position="23"/>
    </location>
</feature>
<feature type="chain" id="PRO_5045173788" description="Serine protease" evidence="1">
    <location>
        <begin position="24"/>
        <end position="298"/>
    </location>
</feature>
<dbReference type="PROSITE" id="PS51257">
    <property type="entry name" value="PROKAR_LIPOPROTEIN"/>
    <property type="match status" value="1"/>
</dbReference>
<organism evidence="2 3">
    <name type="scientific">Kaistia geumhonensis</name>
    <dbReference type="NCBI Taxonomy" id="410839"/>
    <lineage>
        <taxon>Bacteria</taxon>
        <taxon>Pseudomonadati</taxon>
        <taxon>Pseudomonadota</taxon>
        <taxon>Alphaproteobacteria</taxon>
        <taxon>Hyphomicrobiales</taxon>
        <taxon>Kaistiaceae</taxon>
        <taxon>Kaistia</taxon>
    </lineage>
</organism>
<keyword evidence="3" id="KW-1185">Reference proteome</keyword>
<evidence type="ECO:0008006" key="4">
    <source>
        <dbReference type="Google" id="ProtNLM"/>
    </source>
</evidence>
<accession>A0ABU0MC61</accession>
<proteinExistence type="predicted"/>
<dbReference type="SUPFAM" id="SSF50494">
    <property type="entry name" value="Trypsin-like serine proteases"/>
    <property type="match status" value="1"/>
</dbReference>
<dbReference type="Gene3D" id="2.40.10.10">
    <property type="entry name" value="Trypsin-like serine proteases"/>
    <property type="match status" value="2"/>
</dbReference>
<dbReference type="EMBL" id="JAUSWJ010000001">
    <property type="protein sequence ID" value="MDQ0518539.1"/>
    <property type="molecule type" value="Genomic_DNA"/>
</dbReference>
<name>A0ABU0MC61_9HYPH</name>
<gene>
    <name evidence="2" type="ORF">QO015_004152</name>
</gene>
<dbReference type="Proteomes" id="UP001223743">
    <property type="component" value="Unassembled WGS sequence"/>
</dbReference>
<evidence type="ECO:0000313" key="3">
    <source>
        <dbReference type="Proteomes" id="UP001223743"/>
    </source>
</evidence>
<dbReference type="RefSeq" id="WP_266284111.1">
    <property type="nucleotide sequence ID" value="NZ_JAPKNF010000004.1"/>
</dbReference>
<protein>
    <recommendedName>
        <fullName evidence="4">Serine protease</fullName>
    </recommendedName>
</protein>
<evidence type="ECO:0000313" key="2">
    <source>
        <dbReference type="EMBL" id="MDQ0518539.1"/>
    </source>
</evidence>
<dbReference type="InterPro" id="IPR009003">
    <property type="entry name" value="Peptidase_S1_PA"/>
</dbReference>
<keyword evidence="1" id="KW-0732">Signal</keyword>
<dbReference type="InterPro" id="IPR043504">
    <property type="entry name" value="Peptidase_S1_PA_chymotrypsin"/>
</dbReference>
<comment type="caution">
    <text evidence="2">The sequence shown here is derived from an EMBL/GenBank/DDBJ whole genome shotgun (WGS) entry which is preliminary data.</text>
</comment>
<sequence>MHAITRSFAAFLAIFAGCLTASAGPSAPAAPRPGLPPAASNLVRVNIIDGEDGRDSLVRLGPSLGLDAADIARIRMVSGYVGCLSPSPSVGSAALFLNNRQILTAAHVFFEPSGQRRWKCFFKNQAAAPVMIDLLVDDANARFGAKKPKPGSNNDYAVVRLAEPLEGAVPFPVLADIPVRAGEKLIVVNAHPADMAREVDRGMPVVQGCTVRRKPISTEKTSFFRTDCDATGASSGGMNLARVNGELAFRGITITTGPWRDPALNGAPYNEKGGSVTTALGTDAAVLAAGRSLAGGAN</sequence>
<evidence type="ECO:0000256" key="1">
    <source>
        <dbReference type="SAM" id="SignalP"/>
    </source>
</evidence>
<dbReference type="Pfam" id="PF13365">
    <property type="entry name" value="Trypsin_2"/>
    <property type="match status" value="1"/>
</dbReference>